<sequence length="154" mass="17354">MKASPVVFQRPLSYIEEQYARGRMVSPHLSIYKVRWATMSSGCHRLTGLGLWMGFTAAGITACCGVSVPALIEAIKFHPLVLYSGKFLLTYALGYHYVCGLRHIFYEYYPDRLTWDHITKSSLAIIWGMFVVSLLCTVATLPALKSKEKKALKE</sequence>
<dbReference type="GO" id="GO:0046872">
    <property type="term" value="F:metal ion binding"/>
    <property type="evidence" value="ECO:0007669"/>
    <property type="project" value="UniProtKB-KW"/>
</dbReference>
<dbReference type="GO" id="GO:0006121">
    <property type="term" value="P:mitochondrial electron transport, succinate to ubiquinone"/>
    <property type="evidence" value="ECO:0007669"/>
    <property type="project" value="TreeGrafter"/>
</dbReference>
<dbReference type="SUPFAM" id="SSF81343">
    <property type="entry name" value="Fumarate reductase respiratory complex transmembrane subunits"/>
    <property type="match status" value="1"/>
</dbReference>
<evidence type="ECO:0000256" key="2">
    <source>
        <dbReference type="ARBA" id="ARBA00022617"/>
    </source>
</evidence>
<keyword evidence="10" id="KW-1185">Reference proteome</keyword>
<proteinExistence type="predicted"/>
<comment type="subcellular location">
    <subcellularLocation>
        <location evidence="1">Membrane</location>
    </subcellularLocation>
</comment>
<dbReference type="EMBL" id="FN668644">
    <property type="protein sequence ID" value="CBK21668.2"/>
    <property type="molecule type" value="Genomic_DNA"/>
</dbReference>
<evidence type="ECO:0000256" key="1">
    <source>
        <dbReference type="ARBA" id="ARBA00004370"/>
    </source>
</evidence>
<dbReference type="InterPro" id="IPR014314">
    <property type="entry name" value="Succ_DH_cytb556"/>
</dbReference>
<dbReference type="OrthoDB" id="588261at2759"/>
<organism evidence="9">
    <name type="scientific">Blastocystis hominis</name>
    <dbReference type="NCBI Taxonomy" id="12968"/>
    <lineage>
        <taxon>Eukaryota</taxon>
        <taxon>Sar</taxon>
        <taxon>Stramenopiles</taxon>
        <taxon>Bigyra</taxon>
        <taxon>Opalozoa</taxon>
        <taxon>Opalinata</taxon>
        <taxon>Blastocystidae</taxon>
        <taxon>Blastocystis</taxon>
    </lineage>
</organism>
<keyword evidence="2" id="KW-0349">Heme</keyword>
<dbReference type="GO" id="GO:0005739">
    <property type="term" value="C:mitochondrion"/>
    <property type="evidence" value="ECO:0007669"/>
    <property type="project" value="GOC"/>
</dbReference>
<dbReference type="RefSeq" id="XP_012895716.1">
    <property type="nucleotide sequence ID" value="XM_013040262.1"/>
</dbReference>
<gene>
    <name evidence="9" type="ORF">GSBLH_T00001796001</name>
</gene>
<protein>
    <recommendedName>
        <fullName evidence="11">Succinate dehydrogenase cytochrome b560 subunit, mitochondrial</fullName>
    </recommendedName>
</protein>
<keyword evidence="4" id="KW-0479">Metal-binding</keyword>
<reference evidence="9" key="1">
    <citation type="submission" date="2010-02" db="EMBL/GenBank/DDBJ databases">
        <title>Sequencing and annotation of the Blastocystis hominis genome.</title>
        <authorList>
            <person name="Wincker P."/>
        </authorList>
    </citation>
    <scope>NUCLEOTIDE SEQUENCE</scope>
    <source>
        <strain evidence="9">Singapore isolate B</strain>
    </source>
</reference>
<dbReference type="GeneID" id="24919023"/>
<dbReference type="InterPro" id="IPR000701">
    <property type="entry name" value="SuccDH_FuR_B_TM-su"/>
</dbReference>
<evidence type="ECO:0000256" key="5">
    <source>
        <dbReference type="ARBA" id="ARBA00022989"/>
    </source>
</evidence>
<evidence type="ECO:0000256" key="6">
    <source>
        <dbReference type="ARBA" id="ARBA00023004"/>
    </source>
</evidence>
<evidence type="ECO:0000256" key="4">
    <source>
        <dbReference type="ARBA" id="ARBA00022723"/>
    </source>
</evidence>
<evidence type="ECO:0000256" key="7">
    <source>
        <dbReference type="ARBA" id="ARBA00023136"/>
    </source>
</evidence>
<dbReference type="GO" id="GO:0016020">
    <property type="term" value="C:membrane"/>
    <property type="evidence" value="ECO:0007669"/>
    <property type="project" value="UniProtKB-SubCell"/>
</dbReference>
<dbReference type="PANTHER" id="PTHR10978">
    <property type="entry name" value="SUCCINATE DEHYDROGENASE CYTOCHROME B560 SUBUNIT"/>
    <property type="match status" value="1"/>
</dbReference>
<dbReference type="Pfam" id="PF01127">
    <property type="entry name" value="Sdh_cyt"/>
    <property type="match status" value="1"/>
</dbReference>
<dbReference type="Gene3D" id="1.20.1300.10">
    <property type="entry name" value="Fumarate reductase/succinate dehydrogenase, transmembrane subunit"/>
    <property type="match status" value="1"/>
</dbReference>
<feature type="transmembrane region" description="Helical" evidence="8">
    <location>
        <begin position="125"/>
        <end position="144"/>
    </location>
</feature>
<keyword evidence="3 8" id="KW-0812">Transmembrane</keyword>
<dbReference type="InParanoid" id="D8M0S9"/>
<dbReference type="GO" id="GO:0006099">
    <property type="term" value="P:tricarboxylic acid cycle"/>
    <property type="evidence" value="ECO:0007669"/>
    <property type="project" value="InterPro"/>
</dbReference>
<keyword evidence="7 8" id="KW-0472">Membrane</keyword>
<dbReference type="InterPro" id="IPR034804">
    <property type="entry name" value="SQR/QFR_C/D"/>
</dbReference>
<dbReference type="Proteomes" id="UP000008312">
    <property type="component" value="Unassembled WGS sequence"/>
</dbReference>
<dbReference type="CDD" id="cd03499">
    <property type="entry name" value="SQR_TypeC_SdhC"/>
    <property type="match status" value="1"/>
</dbReference>
<dbReference type="AlphaFoldDB" id="D8M0S9"/>
<accession>D8M0S9</accession>
<evidence type="ECO:0000313" key="9">
    <source>
        <dbReference type="EMBL" id="CBK21668.2"/>
    </source>
</evidence>
<evidence type="ECO:0000256" key="3">
    <source>
        <dbReference type="ARBA" id="ARBA00022692"/>
    </source>
</evidence>
<evidence type="ECO:0000313" key="10">
    <source>
        <dbReference type="Proteomes" id="UP000008312"/>
    </source>
</evidence>
<keyword evidence="5 8" id="KW-1133">Transmembrane helix</keyword>
<dbReference type="GO" id="GO:0009055">
    <property type="term" value="F:electron transfer activity"/>
    <property type="evidence" value="ECO:0007669"/>
    <property type="project" value="InterPro"/>
</dbReference>
<keyword evidence="6" id="KW-0408">Iron</keyword>
<feature type="transmembrane region" description="Helical" evidence="8">
    <location>
        <begin position="49"/>
        <end position="75"/>
    </location>
</feature>
<dbReference type="PANTHER" id="PTHR10978:SF5">
    <property type="entry name" value="SUCCINATE DEHYDROGENASE CYTOCHROME B560 SUBUNIT, MITOCHONDRIAL"/>
    <property type="match status" value="1"/>
</dbReference>
<evidence type="ECO:0000256" key="8">
    <source>
        <dbReference type="SAM" id="Phobius"/>
    </source>
</evidence>
<name>D8M0S9_BLAHO</name>
<feature type="transmembrane region" description="Helical" evidence="8">
    <location>
        <begin position="87"/>
        <end position="105"/>
    </location>
</feature>
<evidence type="ECO:0008006" key="11">
    <source>
        <dbReference type="Google" id="ProtNLM"/>
    </source>
</evidence>